<dbReference type="InterPro" id="IPR036249">
    <property type="entry name" value="Thioredoxin-like_sf"/>
</dbReference>
<proteinExistence type="inferred from homology"/>
<organism evidence="9 10">
    <name type="scientific">Sphaerosporella brunnea</name>
    <dbReference type="NCBI Taxonomy" id="1250544"/>
    <lineage>
        <taxon>Eukaryota</taxon>
        <taxon>Fungi</taxon>
        <taxon>Dikarya</taxon>
        <taxon>Ascomycota</taxon>
        <taxon>Pezizomycotina</taxon>
        <taxon>Pezizomycetes</taxon>
        <taxon>Pezizales</taxon>
        <taxon>Pyronemataceae</taxon>
        <taxon>Sphaerosporella</taxon>
    </lineage>
</organism>
<comment type="function">
    <text evidence="6">Thiol-specific peroxidase that catalyzes the reduction of hydrogen peroxide and organic hydroperoxides to water and alcohols, respectively.</text>
</comment>
<dbReference type="PIRSF" id="PIRSF000239">
    <property type="entry name" value="AHPC"/>
    <property type="match status" value="1"/>
</dbReference>
<dbReference type="PANTHER" id="PTHR43503:SF9">
    <property type="entry name" value="PEROXIREDOXIN PRX1, MITOCHONDRIAL"/>
    <property type="match status" value="1"/>
</dbReference>
<dbReference type="FunFam" id="3.30.1020.10:FF:000001">
    <property type="entry name" value="1-Cys peroxiredoxin"/>
    <property type="match status" value="1"/>
</dbReference>
<dbReference type="AlphaFoldDB" id="A0A5J5ERI6"/>
<dbReference type="Pfam" id="PF10417">
    <property type="entry name" value="1-cysPrx_C"/>
    <property type="match status" value="1"/>
</dbReference>
<evidence type="ECO:0000256" key="5">
    <source>
        <dbReference type="ARBA" id="ARBA00025719"/>
    </source>
</evidence>
<evidence type="ECO:0000313" key="10">
    <source>
        <dbReference type="Proteomes" id="UP000326924"/>
    </source>
</evidence>
<dbReference type="PANTHER" id="PTHR43503">
    <property type="entry name" value="MCG48959-RELATED"/>
    <property type="match status" value="1"/>
</dbReference>
<evidence type="ECO:0000256" key="7">
    <source>
        <dbReference type="PIRSR" id="PIRSR000239-1"/>
    </source>
</evidence>
<evidence type="ECO:0000256" key="1">
    <source>
        <dbReference type="ARBA" id="ARBA00022559"/>
    </source>
</evidence>
<gene>
    <name evidence="9" type="ORF">FN846DRAFT_960142</name>
</gene>
<feature type="domain" description="Thioredoxin" evidence="8">
    <location>
        <begin position="53"/>
        <end position="219"/>
    </location>
</feature>
<sequence>MASFVPALRNALRPAACRVVAKPFIAAPRATFFSAARLHKAVPSFLQKEQPRLRIGSEAPNFTAITTHGELNFHDYIGDSWCILFSHPADFTPVCTTELGAFAKLRPEFDARNVKLIGLSADALGKHEEWVRDIDEVTGSAMHAASDGSFPVIADESREVAWLYDMIDAQQVENLATAFTIRSVFIIDPAKKVRLVMTYPASTGRNTAEVLRVVDSLQTADKAGIATPVNWNAGEDVIVPPSVSTADAKKKFGAENVRELKPYLRYTSLRK</sequence>
<dbReference type="InParanoid" id="A0A5J5ERI6"/>
<dbReference type="CDD" id="cd03016">
    <property type="entry name" value="PRX_1cys"/>
    <property type="match status" value="1"/>
</dbReference>
<dbReference type="InterPro" id="IPR019479">
    <property type="entry name" value="Peroxiredoxin_C"/>
</dbReference>
<keyword evidence="2 6" id="KW-0049">Antioxidant</keyword>
<protein>
    <submittedName>
        <fullName evidence="9">Thioredoxin-like protein</fullName>
    </submittedName>
</protein>
<keyword evidence="4 6" id="KW-0676">Redox-active center</keyword>
<dbReference type="OrthoDB" id="2996783at2759"/>
<evidence type="ECO:0000313" key="9">
    <source>
        <dbReference type="EMBL" id="KAA8899624.1"/>
    </source>
</evidence>
<keyword evidence="1 6" id="KW-0575">Peroxidase</keyword>
<dbReference type="InterPro" id="IPR000866">
    <property type="entry name" value="AhpC/TSA"/>
</dbReference>
<dbReference type="GO" id="GO:0005829">
    <property type="term" value="C:cytosol"/>
    <property type="evidence" value="ECO:0007669"/>
    <property type="project" value="TreeGrafter"/>
</dbReference>
<dbReference type="Gene3D" id="3.40.30.10">
    <property type="entry name" value="Glutaredoxin"/>
    <property type="match status" value="1"/>
</dbReference>
<dbReference type="GO" id="GO:0045454">
    <property type="term" value="P:cell redox homeostasis"/>
    <property type="evidence" value="ECO:0007669"/>
    <property type="project" value="TreeGrafter"/>
</dbReference>
<dbReference type="Proteomes" id="UP000326924">
    <property type="component" value="Unassembled WGS sequence"/>
</dbReference>
<evidence type="ECO:0000256" key="2">
    <source>
        <dbReference type="ARBA" id="ARBA00022862"/>
    </source>
</evidence>
<dbReference type="InterPro" id="IPR013766">
    <property type="entry name" value="Thioredoxin_domain"/>
</dbReference>
<keyword evidence="3 6" id="KW-0560">Oxidoreductase</keyword>
<dbReference type="FunCoup" id="A0A5J5ERI6">
    <property type="interactions" value="398"/>
</dbReference>
<evidence type="ECO:0000256" key="6">
    <source>
        <dbReference type="PIRNR" id="PIRNR000239"/>
    </source>
</evidence>
<dbReference type="EMBL" id="VXIS01000164">
    <property type="protein sequence ID" value="KAA8899624.1"/>
    <property type="molecule type" value="Genomic_DNA"/>
</dbReference>
<dbReference type="InterPro" id="IPR024706">
    <property type="entry name" value="Peroxiredoxin_AhpC-typ"/>
</dbReference>
<reference evidence="9 10" key="1">
    <citation type="submission" date="2019-09" db="EMBL/GenBank/DDBJ databases">
        <title>Draft genome of the ectomycorrhizal ascomycete Sphaerosporella brunnea.</title>
        <authorList>
            <consortium name="DOE Joint Genome Institute"/>
            <person name="Benucci G.M."/>
            <person name="Marozzi G."/>
            <person name="Antonielli L."/>
            <person name="Sanchez S."/>
            <person name="Marco P."/>
            <person name="Wang X."/>
            <person name="Falini L.B."/>
            <person name="Barry K."/>
            <person name="Haridas S."/>
            <person name="Lipzen A."/>
            <person name="Labutti K."/>
            <person name="Grigoriev I.V."/>
            <person name="Murat C."/>
            <person name="Martin F."/>
            <person name="Albertini E."/>
            <person name="Donnini D."/>
            <person name="Bonito G."/>
        </authorList>
    </citation>
    <scope>NUCLEOTIDE SEQUENCE [LARGE SCALE GENOMIC DNA]</scope>
    <source>
        <strain evidence="9 10">Sb_GMNB300</strain>
    </source>
</reference>
<dbReference type="Pfam" id="PF00578">
    <property type="entry name" value="AhpC-TSA"/>
    <property type="match status" value="1"/>
</dbReference>
<comment type="similarity">
    <text evidence="5">Belongs to the peroxiredoxin family. Prx6 subfamily.</text>
</comment>
<feature type="active site" description="Cysteine sulfenic acid (-SOH) intermediate; for peroxidase activity" evidence="7">
    <location>
        <position position="95"/>
    </location>
</feature>
<evidence type="ECO:0000259" key="8">
    <source>
        <dbReference type="PROSITE" id="PS51352"/>
    </source>
</evidence>
<keyword evidence="10" id="KW-1185">Reference proteome</keyword>
<comment type="caution">
    <text evidence="9">The sequence shown here is derived from an EMBL/GenBank/DDBJ whole genome shotgun (WGS) entry which is preliminary data.</text>
</comment>
<evidence type="ECO:0000256" key="3">
    <source>
        <dbReference type="ARBA" id="ARBA00023002"/>
    </source>
</evidence>
<dbReference type="NCBIfam" id="NF009668">
    <property type="entry name" value="PRK13189.1"/>
    <property type="match status" value="1"/>
</dbReference>
<dbReference type="InterPro" id="IPR045020">
    <property type="entry name" value="PRX_1cys"/>
</dbReference>
<name>A0A5J5ERI6_9PEZI</name>
<dbReference type="SUPFAM" id="SSF52833">
    <property type="entry name" value="Thioredoxin-like"/>
    <property type="match status" value="1"/>
</dbReference>
<accession>A0A5J5ERI6</accession>
<dbReference type="GO" id="GO:0034599">
    <property type="term" value="P:cellular response to oxidative stress"/>
    <property type="evidence" value="ECO:0007669"/>
    <property type="project" value="TreeGrafter"/>
</dbReference>
<dbReference type="Gene3D" id="3.30.1020.10">
    <property type="entry name" value="Antioxidant, Horf6, Chain A, domain2"/>
    <property type="match status" value="1"/>
</dbReference>
<dbReference type="GO" id="GO:0008379">
    <property type="term" value="F:thioredoxin peroxidase activity"/>
    <property type="evidence" value="ECO:0007669"/>
    <property type="project" value="TreeGrafter"/>
</dbReference>
<evidence type="ECO:0000256" key="4">
    <source>
        <dbReference type="ARBA" id="ARBA00023284"/>
    </source>
</evidence>
<dbReference type="GO" id="GO:0005739">
    <property type="term" value="C:mitochondrion"/>
    <property type="evidence" value="ECO:0007669"/>
    <property type="project" value="TreeGrafter"/>
</dbReference>
<dbReference type="PROSITE" id="PS51352">
    <property type="entry name" value="THIOREDOXIN_2"/>
    <property type="match status" value="1"/>
</dbReference>
<dbReference type="FunFam" id="3.40.30.10:FF:000011">
    <property type="entry name" value="Peroxiredoxin PRX1"/>
    <property type="match status" value="1"/>
</dbReference>